<evidence type="ECO:0000313" key="2">
    <source>
        <dbReference type="Proteomes" id="UP000006753"/>
    </source>
</evidence>
<dbReference type="OrthoDB" id="10640200at2759"/>
<gene>
    <name evidence="1" type="ORF">MBM_09763</name>
</gene>
<organism evidence="1 2">
    <name type="scientific">Marssonina brunnea f. sp. multigermtubi (strain MB_m1)</name>
    <name type="common">Marssonina leaf spot fungus</name>
    <dbReference type="NCBI Taxonomy" id="1072389"/>
    <lineage>
        <taxon>Eukaryota</taxon>
        <taxon>Fungi</taxon>
        <taxon>Dikarya</taxon>
        <taxon>Ascomycota</taxon>
        <taxon>Pezizomycotina</taxon>
        <taxon>Leotiomycetes</taxon>
        <taxon>Helotiales</taxon>
        <taxon>Drepanopezizaceae</taxon>
        <taxon>Drepanopeziza</taxon>
    </lineage>
</organism>
<dbReference type="KEGG" id="mbe:MBM_09763"/>
<evidence type="ECO:0000313" key="1">
    <source>
        <dbReference type="EMBL" id="EKD12070.1"/>
    </source>
</evidence>
<keyword evidence="2" id="KW-1185">Reference proteome</keyword>
<accession>K1W583</accession>
<dbReference type="EMBL" id="JH921467">
    <property type="protein sequence ID" value="EKD12070.1"/>
    <property type="molecule type" value="Genomic_DNA"/>
</dbReference>
<dbReference type="InParanoid" id="K1W583"/>
<proteinExistence type="predicted"/>
<dbReference type="Proteomes" id="UP000006753">
    <property type="component" value="Unassembled WGS sequence"/>
</dbReference>
<name>K1W583_MARBU</name>
<dbReference type="HOGENOM" id="CLU_1277862_0_0_1"/>
<dbReference type="AlphaFoldDB" id="K1W583"/>
<protein>
    <submittedName>
        <fullName evidence="1">Uncharacterized protein</fullName>
    </submittedName>
</protein>
<sequence length="216" mass="23727">MQTADCKCIIFPDEAGDYILLNTKIYDCDSSFRGQLQPGEYTQTGPGRAKARLKGLHSPLNRLGTPSGHLHRIPGPNIDVLKWCWAPGGSPHVAKPGSYKLLRARSVKLLPFFKTQNPLFRAVFLALSRAPLQSDSSLQSDTIRARPTDTEQGLRIQSKACGYRARPADTEPTDAEQGLWMQSKACGCRAGLTDAEQGLRIQSKARGYKVMPADTE</sequence>
<reference evidence="1 2" key="1">
    <citation type="journal article" date="2012" name="BMC Genomics">
        <title>Sequencing the genome of Marssonina brunnea reveals fungus-poplar co-evolution.</title>
        <authorList>
            <person name="Zhu S."/>
            <person name="Cao Y.-Z."/>
            <person name="Jiang C."/>
            <person name="Tan B.-Y."/>
            <person name="Wang Z."/>
            <person name="Feng S."/>
            <person name="Zhang L."/>
            <person name="Su X.-H."/>
            <person name="Brejova B."/>
            <person name="Vinar T."/>
            <person name="Xu M."/>
            <person name="Wang M.-X."/>
            <person name="Zhang S.-G."/>
            <person name="Huang M.-R."/>
            <person name="Wu R."/>
            <person name="Zhou Y."/>
        </authorList>
    </citation>
    <scope>NUCLEOTIDE SEQUENCE [LARGE SCALE GENOMIC DNA]</scope>
    <source>
        <strain evidence="1 2">MB_m1</strain>
    </source>
</reference>